<feature type="domain" description="Peptidase M16 N-terminal" evidence="6">
    <location>
        <begin position="45"/>
        <end position="164"/>
    </location>
</feature>
<evidence type="ECO:0000256" key="3">
    <source>
        <dbReference type="ARBA" id="ARBA00022801"/>
    </source>
</evidence>
<dbReference type="RefSeq" id="WP_074605458.1">
    <property type="nucleotide sequence ID" value="NZ_FNGY01000002.1"/>
</dbReference>
<comment type="similarity">
    <text evidence="1">Belongs to the peptidase M16 family.</text>
</comment>
<protein>
    <submittedName>
        <fullName evidence="8">Zinc protease</fullName>
    </submittedName>
</protein>
<evidence type="ECO:0000256" key="2">
    <source>
        <dbReference type="ARBA" id="ARBA00022670"/>
    </source>
</evidence>
<dbReference type="Pfam" id="PF05193">
    <property type="entry name" value="Peptidase_M16_C"/>
    <property type="match status" value="2"/>
</dbReference>
<evidence type="ECO:0000313" key="8">
    <source>
        <dbReference type="EMBL" id="SDL96256.1"/>
    </source>
</evidence>
<dbReference type="Gene3D" id="3.30.830.10">
    <property type="entry name" value="Metalloenzyme, LuxS/M16 peptidase-like"/>
    <property type="match status" value="4"/>
</dbReference>
<organism evidence="8 9">
    <name type="scientific">Pedobacter steynii</name>
    <dbReference type="NCBI Taxonomy" id="430522"/>
    <lineage>
        <taxon>Bacteria</taxon>
        <taxon>Pseudomonadati</taxon>
        <taxon>Bacteroidota</taxon>
        <taxon>Sphingobacteriia</taxon>
        <taxon>Sphingobacteriales</taxon>
        <taxon>Sphingobacteriaceae</taxon>
        <taxon>Pedobacter</taxon>
    </lineage>
</organism>
<dbReference type="GO" id="GO:0006508">
    <property type="term" value="P:proteolysis"/>
    <property type="evidence" value="ECO:0007669"/>
    <property type="project" value="UniProtKB-KW"/>
</dbReference>
<evidence type="ECO:0000259" key="7">
    <source>
        <dbReference type="Pfam" id="PF05193"/>
    </source>
</evidence>
<dbReference type="Proteomes" id="UP000183200">
    <property type="component" value="Unassembled WGS sequence"/>
</dbReference>
<evidence type="ECO:0000256" key="1">
    <source>
        <dbReference type="ARBA" id="ARBA00007261"/>
    </source>
</evidence>
<dbReference type="InterPro" id="IPR011765">
    <property type="entry name" value="Pept_M16_N"/>
</dbReference>
<evidence type="ECO:0000256" key="5">
    <source>
        <dbReference type="ARBA" id="ARBA00023049"/>
    </source>
</evidence>
<dbReference type="Pfam" id="PF00675">
    <property type="entry name" value="Peptidase_M16"/>
    <property type="match status" value="1"/>
</dbReference>
<dbReference type="InterPro" id="IPR050626">
    <property type="entry name" value="Peptidase_M16"/>
</dbReference>
<keyword evidence="4" id="KW-0862">Zinc</keyword>
<dbReference type="SUPFAM" id="SSF63411">
    <property type="entry name" value="LuxS/MPP-like metallohydrolase"/>
    <property type="match status" value="4"/>
</dbReference>
<evidence type="ECO:0000313" key="9">
    <source>
        <dbReference type="Proteomes" id="UP000183200"/>
    </source>
</evidence>
<dbReference type="PANTHER" id="PTHR43690:SF34">
    <property type="entry name" value="ZINC PROTEASE PQQL-LIKE"/>
    <property type="match status" value="1"/>
</dbReference>
<dbReference type="PANTHER" id="PTHR43690">
    <property type="entry name" value="NARDILYSIN"/>
    <property type="match status" value="1"/>
</dbReference>
<keyword evidence="5" id="KW-0482">Metalloprotease</keyword>
<name>A0A1G9PBR4_9SPHI</name>
<keyword evidence="2 8" id="KW-0645">Protease</keyword>
<dbReference type="EMBL" id="FNGY01000002">
    <property type="protein sequence ID" value="SDL96256.1"/>
    <property type="molecule type" value="Genomic_DNA"/>
</dbReference>
<proteinExistence type="inferred from homology"/>
<dbReference type="AlphaFoldDB" id="A0A1G9PBR4"/>
<dbReference type="GO" id="GO:0046872">
    <property type="term" value="F:metal ion binding"/>
    <property type="evidence" value="ECO:0007669"/>
    <property type="project" value="InterPro"/>
</dbReference>
<dbReference type="InterPro" id="IPR007863">
    <property type="entry name" value="Peptidase_M16_C"/>
</dbReference>
<feature type="domain" description="Peptidase M16 C-terminal" evidence="7">
    <location>
        <begin position="203"/>
        <end position="381"/>
    </location>
</feature>
<evidence type="ECO:0000256" key="4">
    <source>
        <dbReference type="ARBA" id="ARBA00022833"/>
    </source>
</evidence>
<keyword evidence="9" id="KW-1185">Reference proteome</keyword>
<gene>
    <name evidence="8" type="ORF">SAMN05421820_102608</name>
</gene>
<dbReference type="InterPro" id="IPR011249">
    <property type="entry name" value="Metalloenz_LuxS/M16"/>
</dbReference>
<accession>A0A1G9PBR4</accession>
<sequence>MKLRYLLVWAVISCSIFKVKGQELPLDPKVRTGKLSNGFTYFIRHNQEPKNRVVMYLANKVGSILETDAQVGLAHFTEHMSFNGTKHYPKSELVSYLQKVGVRFGADLNAYTGFDETVYQLPLPSDNPEILNNGIQIMRDWAQEAILDTEDINNERGVIMEEMRLGKGASERMQRKTLPLLLNRSRYASRLPIGTEQVLFGFKPDVIRTFYRDWYRPNLQALIIVGDIDVNEMEKIIKSKFSDLKNPDREKPRTRYTVPLTGKNQFIVVTDKETPQTVMQIIVKHKAKQVKTALDYRGAMVRSLFNQILGGRYTELSKKEGTPYLNGGAGIKNLMGLFDTYETSVVAKPGELEKGFKAVWRECRRIQLFGFTQSELDRAKLNYLNGMEESMKEKDKIRSDAYVNEYLQFFLKQTAAPGFAKENELVTGFIPGITLRELNAVVKEYIIASNRDILIMAPEKDRASLPDENKVLSWIKGVDGEKLENFKDSVSTLPLLIHTPLAGKIVNEAYDQVLGIKTLVLSNGVRVILKKTDFKNNEILFNGFSKGGTSLYSDADYQTAVNAASIVSLSGVGNYNSIQLNKFLLGKQVNVAPYVNELVQGFNGITTIRDLETSLQLVYGYFTEPRKDVTVFEGLTANAKSRVVNRGSSPDEVFSDTLNAVLGNYNIRRTGPTLEKINQINLDKAIRIYKERFADASGFTFTFTGSIDEEKIKPLLETYLGSLPSTYKKQEFRSLGIHIPEGNISKTVYKGAEQKANVYLVFSGKFDYTYENRIKLDAIKAVLEIRMVERLREEESGVYTPSVKVNSSKYPEERFSLVVSFGCAPANVERLVAAALDEVASLGSNGSVQINVDKYRAEATRQHESGLTTNGFWLSYITGQLLNNDPLDQVFGFDTLINQISTSSVRETAKKYLTGKNLIKLILLPEK</sequence>
<dbReference type="OrthoDB" id="9811314at2"/>
<feature type="domain" description="Peptidase M16 C-terminal" evidence="7">
    <location>
        <begin position="681"/>
        <end position="846"/>
    </location>
</feature>
<dbReference type="GO" id="GO:0008237">
    <property type="term" value="F:metallopeptidase activity"/>
    <property type="evidence" value="ECO:0007669"/>
    <property type="project" value="UniProtKB-KW"/>
</dbReference>
<keyword evidence="3" id="KW-0378">Hydrolase</keyword>
<evidence type="ECO:0000259" key="6">
    <source>
        <dbReference type="Pfam" id="PF00675"/>
    </source>
</evidence>
<reference evidence="9" key="1">
    <citation type="submission" date="2016-10" db="EMBL/GenBank/DDBJ databases">
        <authorList>
            <person name="Varghese N."/>
            <person name="Submissions S."/>
        </authorList>
    </citation>
    <scope>NUCLEOTIDE SEQUENCE [LARGE SCALE GENOMIC DNA]</scope>
    <source>
        <strain evidence="9">DSM 19110</strain>
    </source>
</reference>